<dbReference type="EMBL" id="JFFR01000009">
    <property type="protein sequence ID" value="KDN29370.1"/>
    <property type="molecule type" value="Genomic_DNA"/>
</dbReference>
<sequence>MSKTVVISGHPNLEESYTNTVILDTLQNGLDDVSVRRLDTLYPDYKIDVEAEQQALIEADVIVLQFPFYWYSVPALMKKWLDDVMAFSFAYGPEGDKLKGKEFFLSFTVGGPSESYDPLGYNHFTIEQLVFPLQQTAYLAGVKYNKPVYSHRMVYIPNVYNELEEVQARANDHAERLIASIRQVTESDEARLHRFVAEWFGQFDQLPEQSDYFLEHLSEKVEMTMPEGKFIGHSGFEDWYAIARATFKPNCEHDVEQLAIKKVEQGYQLDLRIRLKADTYSNSLLKGESLELSVNEKWQLSLDDQGKVTIHEYLVTPLVS</sequence>
<organism evidence="3 4">
    <name type="scientific">Vibrio fortis</name>
    <dbReference type="NCBI Taxonomy" id="212667"/>
    <lineage>
        <taxon>Bacteria</taxon>
        <taxon>Pseudomonadati</taxon>
        <taxon>Pseudomonadota</taxon>
        <taxon>Gammaproteobacteria</taxon>
        <taxon>Vibrionales</taxon>
        <taxon>Vibrionaceae</taxon>
        <taxon>Vibrio</taxon>
    </lineage>
</organism>
<evidence type="ECO:0000256" key="1">
    <source>
        <dbReference type="ARBA" id="ARBA00023002"/>
    </source>
</evidence>
<dbReference type="OrthoDB" id="9798454at2"/>
<dbReference type="Pfam" id="PF02525">
    <property type="entry name" value="Flavodoxin_2"/>
    <property type="match status" value="1"/>
</dbReference>
<dbReference type="AlphaFoldDB" id="A0A066UQK7"/>
<dbReference type="SUPFAM" id="SSF52218">
    <property type="entry name" value="Flavoproteins"/>
    <property type="match status" value="1"/>
</dbReference>
<accession>A0A066UQK7</accession>
<dbReference type="RefSeq" id="WP_032550310.1">
    <property type="nucleotide sequence ID" value="NZ_JFFR01000009.1"/>
</dbReference>
<evidence type="ECO:0000313" key="4">
    <source>
        <dbReference type="Proteomes" id="UP000027219"/>
    </source>
</evidence>
<dbReference type="PANTHER" id="PTHR47307:SF1">
    <property type="entry name" value="GLUTATHIONE-REGULATED POTASSIUM-EFFLUX SYSTEM ANCILLARY PROTEIN KEFG"/>
    <property type="match status" value="1"/>
</dbReference>
<dbReference type="InterPro" id="IPR029039">
    <property type="entry name" value="Flavoprotein-like_sf"/>
</dbReference>
<reference evidence="3 4" key="1">
    <citation type="submission" date="2014-02" db="EMBL/GenBank/DDBJ databases">
        <title>Vibrio fortis Dalian14 Genome Sequencing.</title>
        <authorList>
            <person name="Wang Y."/>
            <person name="Song L."/>
            <person name="Liu G."/>
            <person name="Ding J."/>
        </authorList>
    </citation>
    <scope>NUCLEOTIDE SEQUENCE [LARGE SCALE GENOMIC DNA]</scope>
    <source>
        <strain evidence="3 4">Dalian14</strain>
    </source>
</reference>
<dbReference type="GO" id="GO:0009055">
    <property type="term" value="F:electron transfer activity"/>
    <property type="evidence" value="ECO:0007669"/>
    <property type="project" value="TreeGrafter"/>
</dbReference>
<proteinExistence type="predicted"/>
<protein>
    <submittedName>
        <fullName evidence="3">FMN reductase</fullName>
    </submittedName>
</protein>
<comment type="caution">
    <text evidence="3">The sequence shown here is derived from an EMBL/GenBank/DDBJ whole genome shotgun (WGS) entry which is preliminary data.</text>
</comment>
<dbReference type="Proteomes" id="UP000027219">
    <property type="component" value="Unassembled WGS sequence"/>
</dbReference>
<dbReference type="PANTHER" id="PTHR47307">
    <property type="entry name" value="GLUTATHIONE-REGULATED POTASSIUM-EFFLUX SYSTEM ANCILLARY PROTEIN KEFG"/>
    <property type="match status" value="1"/>
</dbReference>
<dbReference type="InterPro" id="IPR003680">
    <property type="entry name" value="Flavodoxin_fold"/>
</dbReference>
<dbReference type="GO" id="GO:0010181">
    <property type="term" value="F:FMN binding"/>
    <property type="evidence" value="ECO:0007669"/>
    <property type="project" value="TreeGrafter"/>
</dbReference>
<dbReference type="Gene3D" id="3.40.50.360">
    <property type="match status" value="1"/>
</dbReference>
<gene>
    <name evidence="3" type="ORF">VFDL14_14405</name>
</gene>
<dbReference type="InterPro" id="IPR046980">
    <property type="entry name" value="KefG/KefF"/>
</dbReference>
<keyword evidence="4" id="KW-1185">Reference proteome</keyword>
<evidence type="ECO:0000259" key="2">
    <source>
        <dbReference type="Pfam" id="PF02525"/>
    </source>
</evidence>
<evidence type="ECO:0000313" key="3">
    <source>
        <dbReference type="EMBL" id="KDN29370.1"/>
    </source>
</evidence>
<name>A0A066UQK7_9VIBR</name>
<feature type="domain" description="Flavodoxin-like fold" evidence="2">
    <location>
        <begin position="3"/>
        <end position="171"/>
    </location>
</feature>
<dbReference type="GO" id="GO:0003955">
    <property type="term" value="F:NAD(P)H dehydrogenase (quinone) activity"/>
    <property type="evidence" value="ECO:0007669"/>
    <property type="project" value="TreeGrafter"/>
</dbReference>
<dbReference type="STRING" id="212667.VFDL14_14405"/>
<keyword evidence="1" id="KW-0560">Oxidoreductase</keyword>